<dbReference type="AlphaFoldDB" id="A0A644XVZ5"/>
<gene>
    <name evidence="1" type="ORF">SDC9_66688</name>
</gene>
<reference evidence="1" key="1">
    <citation type="submission" date="2019-08" db="EMBL/GenBank/DDBJ databases">
        <authorList>
            <person name="Kucharzyk K."/>
            <person name="Murdoch R.W."/>
            <person name="Higgins S."/>
            <person name="Loffler F."/>
        </authorList>
    </citation>
    <scope>NUCLEOTIDE SEQUENCE</scope>
</reference>
<organism evidence="1">
    <name type="scientific">bioreactor metagenome</name>
    <dbReference type="NCBI Taxonomy" id="1076179"/>
    <lineage>
        <taxon>unclassified sequences</taxon>
        <taxon>metagenomes</taxon>
        <taxon>ecological metagenomes</taxon>
    </lineage>
</organism>
<comment type="caution">
    <text evidence="1">The sequence shown here is derived from an EMBL/GenBank/DDBJ whole genome shotgun (WGS) entry which is preliminary data.</text>
</comment>
<dbReference type="EMBL" id="VSSQ01003344">
    <property type="protein sequence ID" value="MPM20259.1"/>
    <property type="molecule type" value="Genomic_DNA"/>
</dbReference>
<name>A0A644XVZ5_9ZZZZ</name>
<accession>A0A644XVZ5</accession>
<sequence>MRNLNSIGNQIKVSLPTDKNGLLSRECPECKGVFKIKLGTGLKGKNLPCHCPYCGWTNDMSEFNTSEQIEYAKSVAINEIVGALQQDIKEWGRELERSTRNSFIKMKVDFNSSPHQIQYYQEKQLETYITCEVCTLEYAIYGVFAFCPDCGTHNSIQILNKNMELVQKEITFANTLDDKELSLHLIEDALENAVSAFDGFGRATSLAFAGKSSDENQAKDISFQNIFAARKRIKTLFGIDFASSINETEWEAIIRCFQKRHLLAHKMGVIDEEYIEKAKDINAILGRKIAVSQDEVIELLRLLKIIGKDLYEKLNS</sequence>
<evidence type="ECO:0000313" key="1">
    <source>
        <dbReference type="EMBL" id="MPM20259.1"/>
    </source>
</evidence>
<proteinExistence type="predicted"/>
<protein>
    <submittedName>
        <fullName evidence="1">Uncharacterized protein</fullName>
    </submittedName>
</protein>